<dbReference type="Pfam" id="PF01321">
    <property type="entry name" value="Creatinase_N"/>
    <property type="match status" value="1"/>
</dbReference>
<dbReference type="Pfam" id="PF00557">
    <property type="entry name" value="Peptidase_M24"/>
    <property type="match status" value="1"/>
</dbReference>
<dbReference type="Gene3D" id="3.40.350.10">
    <property type="entry name" value="Creatinase/prolidase N-terminal domain"/>
    <property type="match status" value="1"/>
</dbReference>
<accession>A0A382AG86</accession>
<feature type="domain" description="Creatinase N-terminal" evidence="2">
    <location>
        <begin position="2"/>
        <end position="97"/>
    </location>
</feature>
<evidence type="ECO:0008006" key="4">
    <source>
        <dbReference type="Google" id="ProtNLM"/>
    </source>
</evidence>
<gene>
    <name evidence="3" type="ORF">METZ01_LOCUS153424</name>
</gene>
<evidence type="ECO:0000313" key="3">
    <source>
        <dbReference type="EMBL" id="SVB00570.1"/>
    </source>
</evidence>
<protein>
    <recommendedName>
        <fullName evidence="4">Peptidase M24 domain-containing protein</fullName>
    </recommendedName>
</protein>
<dbReference type="Gene3D" id="3.90.230.10">
    <property type="entry name" value="Creatinase/methionine aminopeptidase superfamily"/>
    <property type="match status" value="1"/>
</dbReference>
<reference evidence="3" key="1">
    <citation type="submission" date="2018-05" db="EMBL/GenBank/DDBJ databases">
        <authorList>
            <person name="Lanie J.A."/>
            <person name="Ng W.-L."/>
            <person name="Kazmierczak K.M."/>
            <person name="Andrzejewski T.M."/>
            <person name="Davidsen T.M."/>
            <person name="Wayne K.J."/>
            <person name="Tettelin H."/>
            <person name="Glass J.I."/>
            <person name="Rusch D."/>
            <person name="Podicherti R."/>
            <person name="Tsui H.-C.T."/>
            <person name="Winkler M.E."/>
        </authorList>
    </citation>
    <scope>NUCLEOTIDE SEQUENCE</scope>
</reference>
<dbReference type="AlphaFoldDB" id="A0A382AG86"/>
<dbReference type="PANTHER" id="PTHR46112">
    <property type="entry name" value="AMINOPEPTIDASE"/>
    <property type="match status" value="1"/>
</dbReference>
<dbReference type="SUPFAM" id="SSF55920">
    <property type="entry name" value="Creatinase/aminopeptidase"/>
    <property type="match status" value="1"/>
</dbReference>
<dbReference type="InterPro" id="IPR000587">
    <property type="entry name" value="Creatinase_N"/>
</dbReference>
<dbReference type="InterPro" id="IPR029149">
    <property type="entry name" value="Creatin/AminoP/Spt16_N"/>
</dbReference>
<dbReference type="EMBL" id="UINC01025283">
    <property type="protein sequence ID" value="SVB00570.1"/>
    <property type="molecule type" value="Genomic_DNA"/>
</dbReference>
<feature type="domain" description="Peptidase M24" evidence="1">
    <location>
        <begin position="108"/>
        <end position="200"/>
    </location>
</feature>
<organism evidence="3">
    <name type="scientific">marine metagenome</name>
    <dbReference type="NCBI Taxonomy" id="408172"/>
    <lineage>
        <taxon>unclassified sequences</taxon>
        <taxon>metagenomes</taxon>
        <taxon>ecological metagenomes</taxon>
    </lineage>
</organism>
<dbReference type="PANTHER" id="PTHR46112:SF2">
    <property type="entry name" value="XAA-PRO AMINOPEPTIDASE P-RELATED"/>
    <property type="match status" value="1"/>
</dbReference>
<evidence type="ECO:0000259" key="2">
    <source>
        <dbReference type="Pfam" id="PF01321"/>
    </source>
</evidence>
<sequence length="200" mass="22557">MERPTILIITRKKELVAILPSLEVDSFNKLGFSAKIISWHDKNGYENAFNEASNLLGNISRLGVEGQRIRFFETQAFIENFSNITLVNYHKEISSIRQNKDEEEVSYLKKAIEISETSLENTLKYMKAGMSELEVKQFLIQQLYQNGAEGISFDPIVLAAANSALPHGHSTENNKLQKGDTILFDFGGSYKGFNADITRT</sequence>
<proteinExistence type="predicted"/>
<dbReference type="InterPro" id="IPR050659">
    <property type="entry name" value="Peptidase_M24B"/>
</dbReference>
<dbReference type="InterPro" id="IPR036005">
    <property type="entry name" value="Creatinase/aminopeptidase-like"/>
</dbReference>
<evidence type="ECO:0000259" key="1">
    <source>
        <dbReference type="Pfam" id="PF00557"/>
    </source>
</evidence>
<name>A0A382AG86_9ZZZZ</name>
<feature type="non-terminal residue" evidence="3">
    <location>
        <position position="200"/>
    </location>
</feature>
<dbReference type="InterPro" id="IPR000994">
    <property type="entry name" value="Pept_M24"/>
</dbReference>